<protein>
    <submittedName>
        <fullName evidence="6">TetR/AcrR family transcriptional regulator</fullName>
    </submittedName>
</protein>
<dbReference type="SUPFAM" id="SSF46689">
    <property type="entry name" value="Homeodomain-like"/>
    <property type="match status" value="1"/>
</dbReference>
<dbReference type="InterPro" id="IPR009057">
    <property type="entry name" value="Homeodomain-like_sf"/>
</dbReference>
<gene>
    <name evidence="6" type="ORF">KW869_01860</name>
</gene>
<keyword evidence="7" id="KW-1185">Reference proteome</keyword>
<dbReference type="Gene3D" id="1.10.357.10">
    <property type="entry name" value="Tetracycline Repressor, domain 2"/>
    <property type="match status" value="1"/>
</dbReference>
<dbReference type="Pfam" id="PF17932">
    <property type="entry name" value="TetR_C_24"/>
    <property type="match status" value="1"/>
</dbReference>
<dbReference type="RefSeq" id="WP_192576850.1">
    <property type="nucleotide sequence ID" value="NZ_JAHWXS010000001.1"/>
</dbReference>
<dbReference type="InterPro" id="IPR001647">
    <property type="entry name" value="HTH_TetR"/>
</dbReference>
<dbReference type="InterPro" id="IPR041490">
    <property type="entry name" value="KstR2_TetR_C"/>
</dbReference>
<dbReference type="InterPro" id="IPR050109">
    <property type="entry name" value="HTH-type_TetR-like_transc_reg"/>
</dbReference>
<evidence type="ECO:0000256" key="4">
    <source>
        <dbReference type="PROSITE-ProRule" id="PRU00335"/>
    </source>
</evidence>
<feature type="domain" description="HTH tetR-type" evidence="5">
    <location>
        <begin position="26"/>
        <end position="86"/>
    </location>
</feature>
<keyword evidence="2 4" id="KW-0238">DNA-binding</keyword>
<evidence type="ECO:0000256" key="3">
    <source>
        <dbReference type="ARBA" id="ARBA00023163"/>
    </source>
</evidence>
<sequence length="212" mass="23225">MYEVGGINMGSLASSLATHANIESGSCKSLVVRRTALELFVTKGFQSVSLRQLADAVGIQAGSLYNHIESKQTLLFDFIEELDSLLLHAVMKELKGRSNSIDALGAFVKTYMSIALENRSLYVLSRRETCNLMVDQQADINRIRVRVVEVLSGVIASGRKKGVFHLQDDRLTAGTICATLDGALTKEWGSDLCVDSLVRQIQKFVLQAVTSK</sequence>
<organism evidence="6 7">
    <name type="scientific">Pseudomonas urmiensis</name>
    <dbReference type="NCBI Taxonomy" id="2745493"/>
    <lineage>
        <taxon>Bacteria</taxon>
        <taxon>Pseudomonadati</taxon>
        <taxon>Pseudomonadota</taxon>
        <taxon>Gammaproteobacteria</taxon>
        <taxon>Pseudomonadales</taxon>
        <taxon>Pseudomonadaceae</taxon>
        <taxon>Pseudomonas</taxon>
    </lineage>
</organism>
<proteinExistence type="predicted"/>
<dbReference type="EMBL" id="JAHWXS010000001">
    <property type="protein sequence ID" value="MFK5732251.1"/>
    <property type="molecule type" value="Genomic_DNA"/>
</dbReference>
<dbReference type="PANTHER" id="PTHR30055:SF240">
    <property type="entry name" value="HTH-TYPE TRANSCRIPTIONAL REGULATOR ACRR"/>
    <property type="match status" value="1"/>
</dbReference>
<evidence type="ECO:0000259" key="5">
    <source>
        <dbReference type="PROSITE" id="PS50977"/>
    </source>
</evidence>
<comment type="caution">
    <text evidence="6">The sequence shown here is derived from an EMBL/GenBank/DDBJ whole genome shotgun (WGS) entry which is preliminary data.</text>
</comment>
<keyword evidence="3" id="KW-0804">Transcription</keyword>
<dbReference type="Proteomes" id="UP001621534">
    <property type="component" value="Unassembled WGS sequence"/>
</dbReference>
<dbReference type="PROSITE" id="PS50977">
    <property type="entry name" value="HTH_TETR_2"/>
    <property type="match status" value="1"/>
</dbReference>
<dbReference type="InterPro" id="IPR036271">
    <property type="entry name" value="Tet_transcr_reg_TetR-rel_C_sf"/>
</dbReference>
<evidence type="ECO:0000256" key="2">
    <source>
        <dbReference type="ARBA" id="ARBA00023125"/>
    </source>
</evidence>
<evidence type="ECO:0000313" key="7">
    <source>
        <dbReference type="Proteomes" id="UP001621534"/>
    </source>
</evidence>
<feature type="DNA-binding region" description="H-T-H motif" evidence="4">
    <location>
        <begin position="49"/>
        <end position="68"/>
    </location>
</feature>
<dbReference type="SUPFAM" id="SSF48498">
    <property type="entry name" value="Tetracyclin repressor-like, C-terminal domain"/>
    <property type="match status" value="1"/>
</dbReference>
<reference evidence="6 7" key="1">
    <citation type="journal article" date="2012" name="Plant Soil">
        <title>Screening of plant growth-promoting traits in arsenic-resistant bacteria isolated from the rhizosphere of soybean plants from Argentinean agricultural soil.</title>
        <authorList>
            <person name="Wevar Oller A.L."/>
            <person name="Talano M.A."/>
            <person name="Agostini E."/>
        </authorList>
    </citation>
    <scope>NUCLEOTIDE SEQUENCE [LARGE SCALE GENOMIC DNA]</scope>
    <source>
        <strain evidence="6 7">AW4</strain>
    </source>
</reference>
<accession>A0ABW8NQK3</accession>
<dbReference type="PANTHER" id="PTHR30055">
    <property type="entry name" value="HTH-TYPE TRANSCRIPTIONAL REGULATOR RUTR"/>
    <property type="match status" value="1"/>
</dbReference>
<keyword evidence="1" id="KW-0805">Transcription regulation</keyword>
<dbReference type="PRINTS" id="PR00455">
    <property type="entry name" value="HTHTETR"/>
</dbReference>
<dbReference type="Pfam" id="PF00440">
    <property type="entry name" value="TetR_N"/>
    <property type="match status" value="1"/>
</dbReference>
<name>A0ABW8NQK3_9PSED</name>
<evidence type="ECO:0000313" key="6">
    <source>
        <dbReference type="EMBL" id="MFK5732251.1"/>
    </source>
</evidence>
<evidence type="ECO:0000256" key="1">
    <source>
        <dbReference type="ARBA" id="ARBA00023015"/>
    </source>
</evidence>